<proteinExistence type="predicted"/>
<keyword evidence="4" id="KW-1185">Reference proteome</keyword>
<dbReference type="InterPro" id="IPR036265">
    <property type="entry name" value="HIT-like_sf"/>
</dbReference>
<evidence type="ECO:0000313" key="3">
    <source>
        <dbReference type="EMBL" id="CAK9439984.1"/>
    </source>
</evidence>
<dbReference type="GeneID" id="92209280"/>
<dbReference type="PANTHER" id="PTHR38420">
    <property type="entry name" value="AP-4-A PHOSPHORYLASE II"/>
    <property type="match status" value="1"/>
</dbReference>
<dbReference type="Gene3D" id="3.30.428.70">
    <property type="match status" value="1"/>
</dbReference>
<evidence type="ECO:0000313" key="4">
    <source>
        <dbReference type="Proteomes" id="UP001497383"/>
    </source>
</evidence>
<dbReference type="Pfam" id="PF19327">
    <property type="entry name" value="Ap4A_phos_N"/>
    <property type="match status" value="1"/>
</dbReference>
<dbReference type="EMBL" id="OZ022409">
    <property type="protein sequence ID" value="CAK9439984.1"/>
    <property type="molecule type" value="Genomic_DNA"/>
</dbReference>
<feature type="domain" description="Ap4A phosphorylase 1/2 N-terminal" evidence="2">
    <location>
        <begin position="65"/>
        <end position="173"/>
    </location>
</feature>
<evidence type="ECO:0000259" key="1">
    <source>
        <dbReference type="Pfam" id="PF09830"/>
    </source>
</evidence>
<evidence type="ECO:0000259" key="2">
    <source>
        <dbReference type="Pfam" id="PF19327"/>
    </source>
</evidence>
<organism evidence="3 4">
    <name type="scientific">Lodderomyces beijingensis</name>
    <dbReference type="NCBI Taxonomy" id="1775926"/>
    <lineage>
        <taxon>Eukaryota</taxon>
        <taxon>Fungi</taxon>
        <taxon>Dikarya</taxon>
        <taxon>Ascomycota</taxon>
        <taxon>Saccharomycotina</taxon>
        <taxon>Pichiomycetes</taxon>
        <taxon>Debaryomycetaceae</taxon>
        <taxon>Candida/Lodderomyces clade</taxon>
        <taxon>Lodderomyces</taxon>
    </lineage>
</organism>
<dbReference type="InterPro" id="IPR009163">
    <property type="entry name" value="Ap4A_phos1/2"/>
</dbReference>
<dbReference type="InterPro" id="IPR019200">
    <property type="entry name" value="ATP_adenylylTrfase_C"/>
</dbReference>
<dbReference type="InterPro" id="IPR045759">
    <property type="entry name" value="Ap4A_phos1/2_N"/>
</dbReference>
<dbReference type="InterPro" id="IPR043171">
    <property type="entry name" value="Ap4A_phos1/2-like"/>
</dbReference>
<dbReference type="Proteomes" id="UP001497383">
    <property type="component" value="Chromosome 5"/>
</dbReference>
<dbReference type="PANTHER" id="PTHR38420:SF1">
    <property type="entry name" value="PUTATIVE (AFU_ORTHOLOGUE AFUA_5G14690)-RELATED"/>
    <property type="match status" value="1"/>
</dbReference>
<reference evidence="3 4" key="1">
    <citation type="submission" date="2024-03" db="EMBL/GenBank/DDBJ databases">
        <authorList>
            <person name="Brejova B."/>
        </authorList>
    </citation>
    <scope>NUCLEOTIDE SEQUENCE [LARGE SCALE GENOMIC DNA]</scope>
    <source>
        <strain evidence="3 4">CBS 14171</strain>
    </source>
</reference>
<protein>
    <submittedName>
        <fullName evidence="3">Uncharacterized protein</fullName>
    </submittedName>
</protein>
<dbReference type="SUPFAM" id="SSF54197">
    <property type="entry name" value="HIT-like"/>
    <property type="match status" value="1"/>
</dbReference>
<sequence>MTDYQIPADFLEVLRKKYDDAVSNNFVLYNGENAVHEYEKVALGALTVHFQLTLLTSLVHRPESGNRNENPFEKPEPELTVVPSFGPAGEFRIVFNKFPVVPMHFLLVTTKFASQNTPLTPSELFASFQILKKIEKSEAGVSKWFAFFNSGPESGASQPHKHIQFMTEPSDSQFKSIADTIAEQLSQFDAYSESPSAAEPFSAKGIPFAHFLIKLPTGAEIYEMRLATSFSALLQRTLSVLKLNDQAGISYNFIMTTRYMFMVPRSKSKFEDRIGINSCGFQGLVLCKNEELFEFVKKTGPLNILSSVSLPNIPDDREGVSYY</sequence>
<name>A0ABP0ZRP3_9ASCO</name>
<feature type="domain" description="ATP adenylyltransferase C-terminal" evidence="1">
    <location>
        <begin position="205"/>
        <end position="311"/>
    </location>
</feature>
<gene>
    <name evidence="3" type="ORF">LODBEIA_P40840</name>
</gene>
<accession>A0ABP0ZRP3</accession>
<dbReference type="Pfam" id="PF09830">
    <property type="entry name" value="ATP_transf"/>
    <property type="match status" value="1"/>
</dbReference>
<dbReference type="RefSeq" id="XP_066831022.1">
    <property type="nucleotide sequence ID" value="XM_066974266.1"/>
</dbReference>
<dbReference type="PIRSF" id="PIRSF000846">
    <property type="entry name" value="ATP_adenylyltr"/>
    <property type="match status" value="1"/>
</dbReference>